<dbReference type="AlphaFoldDB" id="A0A318NTN3"/>
<feature type="binding site" evidence="3">
    <location>
        <begin position="3"/>
        <end position="8"/>
    </location>
    <ligand>
        <name>substrate</name>
    </ligand>
</feature>
<dbReference type="InterPro" id="IPR013024">
    <property type="entry name" value="GGCT-like"/>
</dbReference>
<proteinExistence type="predicted"/>
<dbReference type="PANTHER" id="PTHR12935">
    <property type="entry name" value="GAMMA-GLUTAMYLCYCLOTRANSFERASE"/>
    <property type="match status" value="1"/>
</dbReference>
<evidence type="ECO:0000256" key="2">
    <source>
        <dbReference type="PIRSR" id="PIRSR617939-1"/>
    </source>
</evidence>
<protein>
    <submittedName>
        <fullName evidence="4">Gamma-glutamylcyclotransferase</fullName>
    </submittedName>
</protein>
<dbReference type="InterPro" id="IPR017939">
    <property type="entry name" value="G-Glutamylcylcotransferase"/>
</dbReference>
<dbReference type="CDD" id="cd06661">
    <property type="entry name" value="GGCT_like"/>
    <property type="match status" value="1"/>
</dbReference>
<evidence type="ECO:0000313" key="5">
    <source>
        <dbReference type="Proteomes" id="UP000248196"/>
    </source>
</evidence>
<comment type="caution">
    <text evidence="4">The sequence shown here is derived from an EMBL/GenBank/DDBJ whole genome shotgun (WGS) entry which is preliminary data.</text>
</comment>
<keyword evidence="1" id="KW-0456">Lyase</keyword>
<dbReference type="SUPFAM" id="SSF110857">
    <property type="entry name" value="Gamma-glutamyl cyclotransferase-like"/>
    <property type="match status" value="1"/>
</dbReference>
<organism evidence="4 5">
    <name type="scientific">Serratia plymuthica</name>
    <dbReference type="NCBI Taxonomy" id="82996"/>
    <lineage>
        <taxon>Bacteria</taxon>
        <taxon>Pseudomonadati</taxon>
        <taxon>Pseudomonadota</taxon>
        <taxon>Gammaproteobacteria</taxon>
        <taxon>Enterobacterales</taxon>
        <taxon>Yersiniaceae</taxon>
        <taxon>Serratia</taxon>
    </lineage>
</organism>
<name>A0A318NTN3_SERPL</name>
<keyword evidence="4" id="KW-0808">Transferase</keyword>
<dbReference type="EMBL" id="PESE01000007">
    <property type="protein sequence ID" value="PYD37239.1"/>
    <property type="molecule type" value="Genomic_DNA"/>
</dbReference>
<sequence length="164" mass="18000">MHYFAYGSNMSASRLRERVPSAEALGCFALNGHDLRFHKSSKDGSGKCDAYLTQYAGNIIYGVLYKIDPMEKSALDKAEGLGHGYDQKEITVTASDGSSVAAITYVATNIDGSLKPYSWYLNHVLVGAKEASLPSEYVEEKIKSIESVKDSDKVRDAKQRAIHN</sequence>
<dbReference type="Proteomes" id="UP000248196">
    <property type="component" value="Unassembled WGS sequence"/>
</dbReference>
<accession>A0A318NTN3</accession>
<feature type="binding site" evidence="3">
    <location>
        <position position="120"/>
    </location>
    <ligand>
        <name>substrate</name>
    </ligand>
</feature>
<evidence type="ECO:0000256" key="3">
    <source>
        <dbReference type="PIRSR" id="PIRSR617939-2"/>
    </source>
</evidence>
<evidence type="ECO:0000313" key="4">
    <source>
        <dbReference type="EMBL" id="PYD37239.1"/>
    </source>
</evidence>
<feature type="active site" description="Proton acceptor" evidence="2">
    <location>
        <position position="79"/>
    </location>
</feature>
<dbReference type="PANTHER" id="PTHR12935:SF0">
    <property type="entry name" value="GAMMA-GLUTAMYLCYCLOTRANSFERASE"/>
    <property type="match status" value="1"/>
</dbReference>
<dbReference type="Pfam" id="PF13772">
    <property type="entry name" value="AIG2_2"/>
    <property type="match status" value="1"/>
</dbReference>
<dbReference type="Gene3D" id="3.10.490.10">
    <property type="entry name" value="Gamma-glutamyl cyclotransferase-like"/>
    <property type="match status" value="1"/>
</dbReference>
<dbReference type="GO" id="GO:0003839">
    <property type="term" value="F:gamma-glutamylcyclotransferase activity"/>
    <property type="evidence" value="ECO:0007669"/>
    <property type="project" value="InterPro"/>
</dbReference>
<dbReference type="InterPro" id="IPR036568">
    <property type="entry name" value="GGCT-like_sf"/>
</dbReference>
<evidence type="ECO:0000256" key="1">
    <source>
        <dbReference type="ARBA" id="ARBA00023239"/>
    </source>
</evidence>
<gene>
    <name evidence="4" type="ORF">CT690_20245</name>
</gene>
<dbReference type="OrthoDB" id="5401862at2"/>
<dbReference type="GO" id="GO:0016740">
    <property type="term" value="F:transferase activity"/>
    <property type="evidence" value="ECO:0007669"/>
    <property type="project" value="UniProtKB-KW"/>
</dbReference>
<dbReference type="RefSeq" id="WP_020439598.1">
    <property type="nucleotide sequence ID" value="NZ_CP068096.1"/>
</dbReference>
<reference evidence="4 5" key="1">
    <citation type="submission" date="2017-11" db="EMBL/GenBank/DDBJ databases">
        <title>Genome sequence of the oocydin A producing rhizobacterium Serratia plymuthica 4Rx5.</title>
        <authorList>
            <person name="Matilla M.A."/>
            <person name="Udaondo Z."/>
            <person name="Salmond G.P.C."/>
        </authorList>
    </citation>
    <scope>NUCLEOTIDE SEQUENCE [LARGE SCALE GENOMIC DNA]</scope>
    <source>
        <strain evidence="4 5">4Rx5</strain>
    </source>
</reference>